<dbReference type="AlphaFoldDB" id="A0AAV0XBZ7"/>
<dbReference type="EMBL" id="CARXXK010000004">
    <property type="protein sequence ID" value="CAI6365244.1"/>
    <property type="molecule type" value="Genomic_DNA"/>
</dbReference>
<protein>
    <recommendedName>
        <fullName evidence="3">HECT domain-containing protein</fullName>
    </recommendedName>
</protein>
<dbReference type="Proteomes" id="UP001160148">
    <property type="component" value="Unassembled WGS sequence"/>
</dbReference>
<keyword evidence="2" id="KW-1185">Reference proteome</keyword>
<reference evidence="1 2" key="1">
    <citation type="submission" date="2023-01" db="EMBL/GenBank/DDBJ databases">
        <authorList>
            <person name="Whitehead M."/>
        </authorList>
    </citation>
    <scope>NUCLEOTIDE SEQUENCE [LARGE SCALE GENOMIC DNA]</scope>
</reference>
<proteinExistence type="predicted"/>
<organism evidence="1 2">
    <name type="scientific">Macrosiphum euphorbiae</name>
    <name type="common">potato aphid</name>
    <dbReference type="NCBI Taxonomy" id="13131"/>
    <lineage>
        <taxon>Eukaryota</taxon>
        <taxon>Metazoa</taxon>
        <taxon>Ecdysozoa</taxon>
        <taxon>Arthropoda</taxon>
        <taxon>Hexapoda</taxon>
        <taxon>Insecta</taxon>
        <taxon>Pterygota</taxon>
        <taxon>Neoptera</taxon>
        <taxon>Paraneoptera</taxon>
        <taxon>Hemiptera</taxon>
        <taxon>Sternorrhyncha</taxon>
        <taxon>Aphidomorpha</taxon>
        <taxon>Aphidoidea</taxon>
        <taxon>Aphididae</taxon>
        <taxon>Macrosiphini</taxon>
        <taxon>Macrosiphum</taxon>
    </lineage>
</organism>
<gene>
    <name evidence="1" type="ORF">MEUPH1_LOCUS19981</name>
</gene>
<comment type="caution">
    <text evidence="1">The sequence shown here is derived from an EMBL/GenBank/DDBJ whole genome shotgun (WGS) entry which is preliminary data.</text>
</comment>
<accession>A0AAV0XBZ7</accession>
<evidence type="ECO:0008006" key="3">
    <source>
        <dbReference type="Google" id="ProtNLM"/>
    </source>
</evidence>
<evidence type="ECO:0000313" key="1">
    <source>
        <dbReference type="EMBL" id="CAI6365244.1"/>
    </source>
</evidence>
<sequence>MVYCKALKTPGFINSLARDFKLDSSFKLLYCTLSSFRFLPSAGFLLSIEHPPHDYSAVAAKLVPPHQNRSSVLFHVPICPNNYMKSEPIRRLMLMANEDPSIDL</sequence>
<name>A0AAV0XBZ7_9HEMI</name>
<evidence type="ECO:0000313" key="2">
    <source>
        <dbReference type="Proteomes" id="UP001160148"/>
    </source>
</evidence>